<dbReference type="InterPro" id="IPR052927">
    <property type="entry name" value="DCC_oxidoreductase"/>
</dbReference>
<evidence type="ECO:0000313" key="2">
    <source>
        <dbReference type="Proteomes" id="UP000490800"/>
    </source>
</evidence>
<protein>
    <submittedName>
        <fullName evidence="1">DUF393 domain-containing protein</fullName>
    </submittedName>
</protein>
<name>A0A7X3FE63_9BACL</name>
<dbReference type="PANTHER" id="PTHR33639:SF2">
    <property type="entry name" value="DUF393 DOMAIN-CONTAINING PROTEIN"/>
    <property type="match status" value="1"/>
</dbReference>
<evidence type="ECO:0000313" key="1">
    <source>
        <dbReference type="EMBL" id="MVO98032.1"/>
    </source>
</evidence>
<proteinExistence type="predicted"/>
<comment type="caution">
    <text evidence="1">The sequence shown here is derived from an EMBL/GenBank/DDBJ whole genome shotgun (WGS) entry which is preliminary data.</text>
</comment>
<sequence>MINPAPIVLLIDGPCNLCQAISRFVIRRDPGMRFRFASIQSAAGQELLARFGLSQNDLDTFVMVMDGSFYIKSDAALRVFKELGGMWPLLYGGIIFPLFLRDKVYDVIAKGRYRWFGRSEVCMLLTAEHKQRFLEDDSGEATGYEKKTDLC</sequence>
<accession>A0A7X3FE63</accession>
<reference evidence="1 2" key="1">
    <citation type="journal article" date="2019" name="Microorganisms">
        <title>Paenibacillus lutrae sp. nov., A Chitinolytic Species Isolated from A River Otter in Castril Natural Park, Granada, Spain.</title>
        <authorList>
            <person name="Rodriguez M."/>
            <person name="Reina J.C."/>
            <person name="Bejar V."/>
            <person name="Llamas I."/>
        </authorList>
    </citation>
    <scope>NUCLEOTIDE SEQUENCE [LARGE SCALE GENOMIC DNA]</scope>
    <source>
        <strain evidence="1 2">N10</strain>
    </source>
</reference>
<dbReference type="InterPro" id="IPR007263">
    <property type="entry name" value="DCC1-like"/>
</dbReference>
<organism evidence="1 2">
    <name type="scientific">Paenibacillus lutrae</name>
    <dbReference type="NCBI Taxonomy" id="2078573"/>
    <lineage>
        <taxon>Bacteria</taxon>
        <taxon>Bacillati</taxon>
        <taxon>Bacillota</taxon>
        <taxon>Bacilli</taxon>
        <taxon>Bacillales</taxon>
        <taxon>Paenibacillaceae</taxon>
        <taxon>Paenibacillus</taxon>
    </lineage>
</organism>
<dbReference type="EMBL" id="RHLK01000001">
    <property type="protein sequence ID" value="MVO98032.1"/>
    <property type="molecule type" value="Genomic_DNA"/>
</dbReference>
<gene>
    <name evidence="1" type="ORF">EDM21_00485</name>
</gene>
<dbReference type="PANTHER" id="PTHR33639">
    <property type="entry name" value="THIOL-DISULFIDE OXIDOREDUCTASE DCC"/>
    <property type="match status" value="1"/>
</dbReference>
<dbReference type="GO" id="GO:0015035">
    <property type="term" value="F:protein-disulfide reductase activity"/>
    <property type="evidence" value="ECO:0007669"/>
    <property type="project" value="InterPro"/>
</dbReference>
<dbReference type="Proteomes" id="UP000490800">
    <property type="component" value="Unassembled WGS sequence"/>
</dbReference>
<dbReference type="AlphaFoldDB" id="A0A7X3FE63"/>
<dbReference type="OrthoDB" id="9785438at2"/>
<keyword evidence="2" id="KW-1185">Reference proteome</keyword>
<dbReference type="Pfam" id="PF04134">
    <property type="entry name" value="DCC1-like"/>
    <property type="match status" value="1"/>
</dbReference>